<feature type="compositionally biased region" description="Pro residues" evidence="1">
    <location>
        <begin position="50"/>
        <end position="60"/>
    </location>
</feature>
<evidence type="ECO:0000313" key="2">
    <source>
        <dbReference type="EnsemblPlants" id="AET1Gv21022900.1"/>
    </source>
</evidence>
<reference evidence="3" key="2">
    <citation type="journal article" date="2017" name="Nat. Plants">
        <title>The Aegilops tauschii genome reveals multiple impacts of transposons.</title>
        <authorList>
            <person name="Zhao G."/>
            <person name="Zou C."/>
            <person name="Li K."/>
            <person name="Wang K."/>
            <person name="Li T."/>
            <person name="Gao L."/>
            <person name="Zhang X."/>
            <person name="Wang H."/>
            <person name="Yang Z."/>
            <person name="Liu X."/>
            <person name="Jiang W."/>
            <person name="Mao L."/>
            <person name="Kong X."/>
            <person name="Jiao Y."/>
            <person name="Jia J."/>
        </authorList>
    </citation>
    <scope>NUCLEOTIDE SEQUENCE [LARGE SCALE GENOMIC DNA]</scope>
    <source>
        <strain evidence="3">cv. AL8/78</strain>
    </source>
</reference>
<keyword evidence="3" id="KW-1185">Reference proteome</keyword>
<feature type="region of interest" description="Disordered" evidence="1">
    <location>
        <begin position="50"/>
        <end position="70"/>
    </location>
</feature>
<accession>A0A453A3C0</accession>
<reference evidence="2" key="3">
    <citation type="journal article" date="2017" name="Nature">
        <title>Genome sequence of the progenitor of the wheat D genome Aegilops tauschii.</title>
        <authorList>
            <person name="Luo M.C."/>
            <person name="Gu Y.Q."/>
            <person name="Puiu D."/>
            <person name="Wang H."/>
            <person name="Twardziok S.O."/>
            <person name="Deal K.R."/>
            <person name="Huo N."/>
            <person name="Zhu T."/>
            <person name="Wang L."/>
            <person name="Wang Y."/>
            <person name="McGuire P.E."/>
            <person name="Liu S."/>
            <person name="Long H."/>
            <person name="Ramasamy R.K."/>
            <person name="Rodriguez J.C."/>
            <person name="Van S.L."/>
            <person name="Yuan L."/>
            <person name="Wang Z."/>
            <person name="Xia Z."/>
            <person name="Xiao L."/>
            <person name="Anderson O.D."/>
            <person name="Ouyang S."/>
            <person name="Liang Y."/>
            <person name="Zimin A.V."/>
            <person name="Pertea G."/>
            <person name="Qi P."/>
            <person name="Bennetzen J.L."/>
            <person name="Dai X."/>
            <person name="Dawson M.W."/>
            <person name="Muller H.G."/>
            <person name="Kugler K."/>
            <person name="Rivarola-Duarte L."/>
            <person name="Spannagl M."/>
            <person name="Mayer K.F.X."/>
            <person name="Lu F.H."/>
            <person name="Bevan M.W."/>
            <person name="Leroy P."/>
            <person name="Li P."/>
            <person name="You F.M."/>
            <person name="Sun Q."/>
            <person name="Liu Z."/>
            <person name="Lyons E."/>
            <person name="Wicker T."/>
            <person name="Salzberg S.L."/>
            <person name="Devos K.M."/>
            <person name="Dvorak J."/>
        </authorList>
    </citation>
    <scope>NUCLEOTIDE SEQUENCE [LARGE SCALE GENOMIC DNA]</scope>
    <source>
        <strain evidence="2">cv. AL8/78</strain>
    </source>
</reference>
<protein>
    <submittedName>
        <fullName evidence="2">Uncharacterized protein</fullName>
    </submittedName>
</protein>
<name>A0A453A3C0_AEGTS</name>
<evidence type="ECO:0000313" key="3">
    <source>
        <dbReference type="Proteomes" id="UP000015105"/>
    </source>
</evidence>
<dbReference type="AlphaFoldDB" id="A0A453A3C0"/>
<dbReference type="Proteomes" id="UP000015105">
    <property type="component" value="Chromosome 1D"/>
</dbReference>
<dbReference type="Gramene" id="AET1Gv21022900.1">
    <property type="protein sequence ID" value="AET1Gv21022900.1"/>
    <property type="gene ID" value="AET1Gv21022900"/>
</dbReference>
<organism evidence="2 3">
    <name type="scientific">Aegilops tauschii subsp. strangulata</name>
    <name type="common">Goatgrass</name>
    <dbReference type="NCBI Taxonomy" id="200361"/>
    <lineage>
        <taxon>Eukaryota</taxon>
        <taxon>Viridiplantae</taxon>
        <taxon>Streptophyta</taxon>
        <taxon>Embryophyta</taxon>
        <taxon>Tracheophyta</taxon>
        <taxon>Spermatophyta</taxon>
        <taxon>Magnoliopsida</taxon>
        <taxon>Liliopsida</taxon>
        <taxon>Poales</taxon>
        <taxon>Poaceae</taxon>
        <taxon>BOP clade</taxon>
        <taxon>Pooideae</taxon>
        <taxon>Triticodae</taxon>
        <taxon>Triticeae</taxon>
        <taxon>Triticinae</taxon>
        <taxon>Aegilops</taxon>
    </lineage>
</organism>
<proteinExistence type="predicted"/>
<sequence length="70" mass="7295">FRHFPSARGLKTEASTLRCHIPHTPTASAAQHTAASSPLAAAARVLPPPSKTLIFPPNPIRPSSMPAASC</sequence>
<dbReference type="EnsemblPlants" id="AET1Gv21022900.1">
    <property type="protein sequence ID" value="AET1Gv21022900.1"/>
    <property type="gene ID" value="AET1Gv21022900"/>
</dbReference>
<reference evidence="3" key="1">
    <citation type="journal article" date="2014" name="Science">
        <title>Ancient hybridizations among the ancestral genomes of bread wheat.</title>
        <authorList>
            <consortium name="International Wheat Genome Sequencing Consortium,"/>
            <person name="Marcussen T."/>
            <person name="Sandve S.R."/>
            <person name="Heier L."/>
            <person name="Spannagl M."/>
            <person name="Pfeifer M."/>
            <person name="Jakobsen K.S."/>
            <person name="Wulff B.B."/>
            <person name="Steuernagel B."/>
            <person name="Mayer K.F."/>
            <person name="Olsen O.A."/>
        </authorList>
    </citation>
    <scope>NUCLEOTIDE SEQUENCE [LARGE SCALE GENOMIC DNA]</scope>
    <source>
        <strain evidence="3">cv. AL8/78</strain>
    </source>
</reference>
<reference evidence="2" key="5">
    <citation type="journal article" date="2021" name="G3 (Bethesda)">
        <title>Aegilops tauschii genome assembly Aet v5.0 features greater sequence contiguity and improved annotation.</title>
        <authorList>
            <person name="Wang L."/>
            <person name="Zhu T."/>
            <person name="Rodriguez J.C."/>
            <person name="Deal K.R."/>
            <person name="Dubcovsky J."/>
            <person name="McGuire P.E."/>
            <person name="Lux T."/>
            <person name="Spannagl M."/>
            <person name="Mayer K.F.X."/>
            <person name="Baldrich P."/>
            <person name="Meyers B.C."/>
            <person name="Huo N."/>
            <person name="Gu Y.Q."/>
            <person name="Zhou H."/>
            <person name="Devos K.M."/>
            <person name="Bennetzen J.L."/>
            <person name="Unver T."/>
            <person name="Budak H."/>
            <person name="Gulick P.J."/>
            <person name="Galiba G."/>
            <person name="Kalapos B."/>
            <person name="Nelson D.R."/>
            <person name="Li P."/>
            <person name="You F.M."/>
            <person name="Luo M.C."/>
            <person name="Dvorak J."/>
        </authorList>
    </citation>
    <scope>NUCLEOTIDE SEQUENCE [LARGE SCALE GENOMIC DNA]</scope>
    <source>
        <strain evidence="2">cv. AL8/78</strain>
    </source>
</reference>
<reference evidence="2" key="4">
    <citation type="submission" date="2019-03" db="UniProtKB">
        <authorList>
            <consortium name="EnsemblPlants"/>
        </authorList>
    </citation>
    <scope>IDENTIFICATION</scope>
</reference>
<evidence type="ECO:0000256" key="1">
    <source>
        <dbReference type="SAM" id="MobiDB-lite"/>
    </source>
</evidence>